<keyword evidence="6 9" id="KW-0030">Aminoacyl-tRNA synthetase</keyword>
<dbReference type="OrthoDB" id="41238at2759"/>
<keyword evidence="4 9" id="KW-0067">ATP-binding</keyword>
<dbReference type="Proteomes" id="UP000326268">
    <property type="component" value="Unassembled WGS sequence"/>
</dbReference>
<evidence type="ECO:0000256" key="7">
    <source>
        <dbReference type="ARBA" id="ARBA00033323"/>
    </source>
</evidence>
<dbReference type="GeneID" id="43655992"/>
<dbReference type="GO" id="GO:0004831">
    <property type="term" value="F:tyrosine-tRNA ligase activity"/>
    <property type="evidence" value="ECO:0007669"/>
    <property type="project" value="UniProtKB-EC"/>
</dbReference>
<dbReference type="GO" id="GO:0005524">
    <property type="term" value="F:ATP binding"/>
    <property type="evidence" value="ECO:0007669"/>
    <property type="project" value="UniProtKB-KW"/>
</dbReference>
<keyword evidence="2 9" id="KW-0436">Ligase</keyword>
<comment type="catalytic activity">
    <reaction evidence="8">
        <text>tRNA(Tyr) + L-tyrosine + ATP = L-tyrosyl-tRNA(Tyr) + AMP + diphosphate + H(+)</text>
        <dbReference type="Rhea" id="RHEA:10220"/>
        <dbReference type="Rhea" id="RHEA-COMP:9706"/>
        <dbReference type="Rhea" id="RHEA-COMP:9707"/>
        <dbReference type="ChEBI" id="CHEBI:15378"/>
        <dbReference type="ChEBI" id="CHEBI:30616"/>
        <dbReference type="ChEBI" id="CHEBI:33019"/>
        <dbReference type="ChEBI" id="CHEBI:58315"/>
        <dbReference type="ChEBI" id="CHEBI:78442"/>
        <dbReference type="ChEBI" id="CHEBI:78536"/>
        <dbReference type="ChEBI" id="CHEBI:456215"/>
        <dbReference type="EC" id="6.1.1.1"/>
    </reaction>
</comment>
<dbReference type="Gene3D" id="1.10.240.10">
    <property type="entry name" value="Tyrosyl-Transfer RNA Synthetase"/>
    <property type="match status" value="1"/>
</dbReference>
<dbReference type="Gene3D" id="3.40.50.620">
    <property type="entry name" value="HUPs"/>
    <property type="match status" value="1"/>
</dbReference>
<keyword evidence="3 9" id="KW-0547">Nucleotide-binding</keyword>
<dbReference type="RefSeq" id="XP_031933264.1">
    <property type="nucleotide sequence ID" value="XM_032071546.1"/>
</dbReference>
<dbReference type="InterPro" id="IPR023617">
    <property type="entry name" value="Tyr-tRNA-ligase_arc/euk-type"/>
</dbReference>
<evidence type="ECO:0000256" key="8">
    <source>
        <dbReference type="ARBA" id="ARBA00048248"/>
    </source>
</evidence>
<dbReference type="Pfam" id="PF00579">
    <property type="entry name" value="tRNA-synt_1b"/>
    <property type="match status" value="1"/>
</dbReference>
<dbReference type="InterPro" id="IPR002305">
    <property type="entry name" value="aa-tRNA-synth_Ic"/>
</dbReference>
<dbReference type="PIRSF" id="PIRSF006588">
    <property type="entry name" value="TyrRS_arch_euk"/>
    <property type="match status" value="1"/>
</dbReference>
<dbReference type="InterPro" id="IPR050489">
    <property type="entry name" value="Tyr-tRNA_synthase"/>
</dbReference>
<evidence type="ECO:0000256" key="5">
    <source>
        <dbReference type="ARBA" id="ARBA00022917"/>
    </source>
</evidence>
<evidence type="ECO:0000256" key="9">
    <source>
        <dbReference type="RuleBase" id="RU363036"/>
    </source>
</evidence>
<evidence type="ECO:0000256" key="2">
    <source>
        <dbReference type="ARBA" id="ARBA00022598"/>
    </source>
</evidence>
<dbReference type="SUPFAM" id="SSF52374">
    <property type="entry name" value="Nucleotidylyl transferase"/>
    <property type="match status" value="1"/>
</dbReference>
<dbReference type="GO" id="GO:0005737">
    <property type="term" value="C:cytoplasm"/>
    <property type="evidence" value="ECO:0007669"/>
    <property type="project" value="TreeGrafter"/>
</dbReference>
<dbReference type="AlphaFoldDB" id="A0A5N7AKE4"/>
<protein>
    <recommendedName>
        <fullName evidence="1">tyrosine--tRNA ligase</fullName>
        <ecNumber evidence="1">6.1.1.1</ecNumber>
    </recommendedName>
    <alternativeName>
        <fullName evidence="7">Tyrosyl-tRNA synthetase</fullName>
    </alternativeName>
</protein>
<dbReference type="PANTHER" id="PTHR46264:SF4">
    <property type="entry name" value="TYROSINE--TRNA LIGASE, CYTOPLASMIC"/>
    <property type="match status" value="1"/>
</dbReference>
<comment type="similarity">
    <text evidence="9">Belongs to the class-I aminoacyl-tRNA synthetase family.</text>
</comment>
<sequence>MAAVEGVQEKYALITRRLELQSGFSGQELRTLLLEKKNLRFQWPTAPTGKPHIGYFIPWVKFADFIRAGGEVIVDIVDIYAYLVNYIHSWEEVLHRTTYYRCLVTAALKAMGIPLSRVKLPQSSTYQNSESFSHDLWRILALSTLNDVRETGDELGGTTMLSPLLTPLLQALSEEYYDIDVQFGGKDQRGLFNLNERVMPQLGYRKRIHLLNDVLPGLTGAKMSSSHAQHTKIMFLDDPETVNSKLESAVCIEGVAEGNGILGILEHILFPVSEIRQLKLPAVFGCDSANRTAVDKPISFCAPGCPQGTLLSVRITFNTDGNQETYRHYKSYKELEEDYVAKKVYPNALKLAVAEGLNALLGAIRREYESNKEWQEADRLGYPEDWLDAPKAEL</sequence>
<dbReference type="InterPro" id="IPR014729">
    <property type="entry name" value="Rossmann-like_a/b/a_fold"/>
</dbReference>
<name>A0A5N7AKE4_9EURO</name>
<dbReference type="InterPro" id="IPR002307">
    <property type="entry name" value="Tyr-tRNA-ligase"/>
</dbReference>
<dbReference type="GO" id="GO:0006437">
    <property type="term" value="P:tyrosyl-tRNA aminoacylation"/>
    <property type="evidence" value="ECO:0007669"/>
    <property type="project" value="InterPro"/>
</dbReference>
<keyword evidence="5 9" id="KW-0648">Protein biosynthesis</keyword>
<keyword evidence="11" id="KW-1185">Reference proteome</keyword>
<dbReference type="EC" id="6.1.1.1" evidence="1"/>
<evidence type="ECO:0000256" key="4">
    <source>
        <dbReference type="ARBA" id="ARBA00022840"/>
    </source>
</evidence>
<gene>
    <name evidence="10" type="ORF">BDV27DRAFT_152340</name>
</gene>
<evidence type="ECO:0000313" key="10">
    <source>
        <dbReference type="EMBL" id="KAE8370183.1"/>
    </source>
</evidence>
<dbReference type="PANTHER" id="PTHR46264">
    <property type="entry name" value="TYROSINE-TRNA LIGASE"/>
    <property type="match status" value="1"/>
</dbReference>
<evidence type="ECO:0000256" key="3">
    <source>
        <dbReference type="ARBA" id="ARBA00022741"/>
    </source>
</evidence>
<organism evidence="10 11">
    <name type="scientific">Aspergillus caelatus</name>
    <dbReference type="NCBI Taxonomy" id="61420"/>
    <lineage>
        <taxon>Eukaryota</taxon>
        <taxon>Fungi</taxon>
        <taxon>Dikarya</taxon>
        <taxon>Ascomycota</taxon>
        <taxon>Pezizomycotina</taxon>
        <taxon>Eurotiomycetes</taxon>
        <taxon>Eurotiomycetidae</taxon>
        <taxon>Eurotiales</taxon>
        <taxon>Aspergillaceae</taxon>
        <taxon>Aspergillus</taxon>
        <taxon>Aspergillus subgen. Circumdati</taxon>
    </lineage>
</organism>
<dbReference type="PRINTS" id="PR01040">
    <property type="entry name" value="TRNASYNTHTYR"/>
</dbReference>
<dbReference type="EMBL" id="ML737567">
    <property type="protein sequence ID" value="KAE8370183.1"/>
    <property type="molecule type" value="Genomic_DNA"/>
</dbReference>
<evidence type="ECO:0000313" key="11">
    <source>
        <dbReference type="Proteomes" id="UP000326268"/>
    </source>
</evidence>
<evidence type="ECO:0000256" key="6">
    <source>
        <dbReference type="ARBA" id="ARBA00023146"/>
    </source>
</evidence>
<accession>A0A5N7AKE4</accession>
<proteinExistence type="inferred from homology"/>
<reference evidence="10 11" key="1">
    <citation type="submission" date="2019-04" db="EMBL/GenBank/DDBJ databases">
        <title>Friends and foes A comparative genomics studyof 23 Aspergillus species from section Flavi.</title>
        <authorList>
            <consortium name="DOE Joint Genome Institute"/>
            <person name="Kjaerbolling I."/>
            <person name="Vesth T."/>
            <person name="Frisvad J.C."/>
            <person name="Nybo J.L."/>
            <person name="Theobald S."/>
            <person name="Kildgaard S."/>
            <person name="Isbrandt T."/>
            <person name="Kuo A."/>
            <person name="Sato A."/>
            <person name="Lyhne E.K."/>
            <person name="Kogle M.E."/>
            <person name="Wiebenga A."/>
            <person name="Kun R.S."/>
            <person name="Lubbers R.J."/>
            <person name="Makela M.R."/>
            <person name="Barry K."/>
            <person name="Chovatia M."/>
            <person name="Clum A."/>
            <person name="Daum C."/>
            <person name="Haridas S."/>
            <person name="He G."/>
            <person name="LaButti K."/>
            <person name="Lipzen A."/>
            <person name="Mondo S."/>
            <person name="Riley R."/>
            <person name="Salamov A."/>
            <person name="Simmons B.A."/>
            <person name="Magnuson J.K."/>
            <person name="Henrissat B."/>
            <person name="Mortensen U.H."/>
            <person name="Larsen T.O."/>
            <person name="Devries R.P."/>
            <person name="Grigoriev I.V."/>
            <person name="Machida M."/>
            <person name="Baker S.E."/>
            <person name="Andersen M.R."/>
        </authorList>
    </citation>
    <scope>NUCLEOTIDE SEQUENCE [LARGE SCALE GENOMIC DNA]</scope>
    <source>
        <strain evidence="10 11">CBS 763.97</strain>
    </source>
</reference>
<evidence type="ECO:0000256" key="1">
    <source>
        <dbReference type="ARBA" id="ARBA00013160"/>
    </source>
</evidence>